<dbReference type="KEGG" id="dpe:6594478"/>
<dbReference type="EMBL" id="CH479185">
    <property type="protein sequence ID" value="EDW38378.1"/>
    <property type="molecule type" value="Genomic_DNA"/>
</dbReference>
<sequence>MSDLRWCCYLLVLLLPSYLEGARILALFPIPSPSHYYYALPYLKSLASQGHQVTSVSPFPQKESVQNFRDIPIPEVLEHFEEFLLTALQASSLWDSNNIAHDYCVSLTKAVLNNDQVRREILKPAKAQFDLVLVDLWRLDALYGLAAYFDAPLIGLAPYGTDWKIDELAGNTSPISYLHSPTSTAVLPDRDSFYGRLSDFVERSVSWINWRWKYLPKHEEIYRKYFSQLADKVPLAKVTNNFALILLNQHFALAPPRPYVPNMIEAAGLHIDDQQSGHLPKDMEDFVQGSGKAGVIYFSLGTLFRSKSLSEDQLQVLLQTFASLPQRVLWKYDDDQLPGKPENVFISKWFPQQAVLAHPKVKLFITHGGMLSTVESLHYGKPMLGLPCFFDQFRNMDHVQRTGLGLVLSLQTMTASDLNSALRRLLTEESFALNAQETSARYRDQPMTALAKANWWTEYILRHKGAAHMRVAGRELDFFTYHSLDVIGTLLAGALLFIVVLVGLLWKLARIAGLGQSGKKKQKNL</sequence>
<organism evidence="7">
    <name type="scientific">Drosophila persimilis</name>
    <name type="common">Fruit fly</name>
    <dbReference type="NCBI Taxonomy" id="7234"/>
    <lineage>
        <taxon>Eukaryota</taxon>
        <taxon>Metazoa</taxon>
        <taxon>Ecdysozoa</taxon>
        <taxon>Arthropoda</taxon>
        <taxon>Hexapoda</taxon>
        <taxon>Insecta</taxon>
        <taxon>Pterygota</taxon>
        <taxon>Neoptera</taxon>
        <taxon>Endopterygota</taxon>
        <taxon>Diptera</taxon>
        <taxon>Brachycera</taxon>
        <taxon>Muscomorpha</taxon>
        <taxon>Ephydroidea</taxon>
        <taxon>Drosophilidae</taxon>
        <taxon>Drosophila</taxon>
        <taxon>Sophophora</taxon>
    </lineage>
</organism>
<accession>B4GLF4</accession>
<dbReference type="Proteomes" id="UP000008744">
    <property type="component" value="Unassembled WGS sequence"/>
</dbReference>
<comment type="similarity">
    <text evidence="1 4">Belongs to the UDP-glycosyltransferase family.</text>
</comment>
<comment type="subcellular location">
    <subcellularLocation>
        <location evidence="5">Membrane</location>
        <topology evidence="5">Single-pass membrane protein</topology>
    </subcellularLocation>
</comment>
<evidence type="ECO:0000256" key="5">
    <source>
        <dbReference type="RuleBase" id="RU362059"/>
    </source>
</evidence>
<dbReference type="InterPro" id="IPR050271">
    <property type="entry name" value="UDP-glycosyltransferase"/>
</dbReference>
<dbReference type="SUPFAM" id="SSF53756">
    <property type="entry name" value="UDP-Glycosyltransferase/glycogen phosphorylase"/>
    <property type="match status" value="1"/>
</dbReference>
<keyword evidence="5" id="KW-1133">Transmembrane helix</keyword>
<dbReference type="SMR" id="B4GLF4"/>
<keyword evidence="5" id="KW-0472">Membrane</keyword>
<dbReference type="Gene3D" id="3.40.50.2000">
    <property type="entry name" value="Glycogen Phosphorylase B"/>
    <property type="match status" value="2"/>
</dbReference>
<evidence type="ECO:0000256" key="4">
    <source>
        <dbReference type="RuleBase" id="RU003718"/>
    </source>
</evidence>
<dbReference type="Pfam" id="PF00201">
    <property type="entry name" value="UDPGT"/>
    <property type="match status" value="1"/>
</dbReference>
<keyword evidence="2 4" id="KW-0328">Glycosyltransferase</keyword>
<dbReference type="OMA" id="SPSHYFF"/>
<dbReference type="HOGENOM" id="CLU_012949_0_2_1"/>
<protein>
    <recommendedName>
        <fullName evidence="5">UDP-glucuronosyltransferase</fullName>
        <ecNumber evidence="5">2.4.1.17</ecNumber>
    </recommendedName>
</protein>
<dbReference type="STRING" id="7234.B4GLF4"/>
<feature type="chain" id="PRO_5005123090" description="UDP-glucuronosyltransferase" evidence="5">
    <location>
        <begin position="22"/>
        <end position="525"/>
    </location>
</feature>
<dbReference type="GO" id="GO:0015020">
    <property type="term" value="F:glucuronosyltransferase activity"/>
    <property type="evidence" value="ECO:0007669"/>
    <property type="project" value="UniProtKB-EC"/>
</dbReference>
<dbReference type="InterPro" id="IPR002213">
    <property type="entry name" value="UDP_glucos_trans"/>
</dbReference>
<keyword evidence="7" id="KW-1185">Reference proteome</keyword>
<evidence type="ECO:0000313" key="6">
    <source>
        <dbReference type="EMBL" id="EDW38378.1"/>
    </source>
</evidence>
<dbReference type="GO" id="GO:0016020">
    <property type="term" value="C:membrane"/>
    <property type="evidence" value="ECO:0007669"/>
    <property type="project" value="UniProtKB-SubCell"/>
</dbReference>
<dbReference type="PhylomeDB" id="B4GLF4"/>
<name>B4GLF4_DROPE</name>
<proteinExistence type="inferred from homology"/>
<evidence type="ECO:0000256" key="1">
    <source>
        <dbReference type="ARBA" id="ARBA00009995"/>
    </source>
</evidence>
<dbReference type="eggNOG" id="KOG1192">
    <property type="taxonomic scope" value="Eukaryota"/>
</dbReference>
<keyword evidence="5" id="KW-0812">Transmembrane</keyword>
<keyword evidence="5" id="KW-0732">Signal</keyword>
<reference evidence="6 7" key="1">
    <citation type="journal article" date="2007" name="Nature">
        <title>Evolution of genes and genomes on the Drosophila phylogeny.</title>
        <authorList>
            <consortium name="Drosophila 12 Genomes Consortium"/>
            <person name="Clark A.G."/>
            <person name="Eisen M.B."/>
            <person name="Smith D.R."/>
            <person name="Bergman C.M."/>
            <person name="Oliver B."/>
            <person name="Markow T.A."/>
            <person name="Kaufman T.C."/>
            <person name="Kellis M."/>
            <person name="Gelbart W."/>
            <person name="Iyer V.N."/>
            <person name="Pollard D.A."/>
            <person name="Sackton T.B."/>
            <person name="Larracuente A.M."/>
            <person name="Singh N.D."/>
            <person name="Abad J.P."/>
            <person name="Abt D.N."/>
            <person name="Adryan B."/>
            <person name="Aguade M."/>
            <person name="Akashi H."/>
            <person name="Anderson W.W."/>
            <person name="Aquadro C.F."/>
            <person name="Ardell D.H."/>
            <person name="Arguello R."/>
            <person name="Artieri C.G."/>
            <person name="Barbash D.A."/>
            <person name="Barker D."/>
            <person name="Barsanti P."/>
            <person name="Batterham P."/>
            <person name="Batzoglou S."/>
            <person name="Begun D."/>
            <person name="Bhutkar A."/>
            <person name="Blanco E."/>
            <person name="Bosak S.A."/>
            <person name="Bradley R.K."/>
            <person name="Brand A.D."/>
            <person name="Brent M.R."/>
            <person name="Brooks A.N."/>
            <person name="Brown R.H."/>
            <person name="Butlin R.K."/>
            <person name="Caggese C."/>
            <person name="Calvi B.R."/>
            <person name="Bernardo de Carvalho A."/>
            <person name="Caspi A."/>
            <person name="Castrezana S."/>
            <person name="Celniker S.E."/>
            <person name="Chang J.L."/>
            <person name="Chapple C."/>
            <person name="Chatterji S."/>
            <person name="Chinwalla A."/>
            <person name="Civetta A."/>
            <person name="Clifton S.W."/>
            <person name="Comeron J.M."/>
            <person name="Costello J.C."/>
            <person name="Coyne J.A."/>
            <person name="Daub J."/>
            <person name="David R.G."/>
            <person name="Delcher A.L."/>
            <person name="Delehaunty K."/>
            <person name="Do C.B."/>
            <person name="Ebling H."/>
            <person name="Edwards K."/>
            <person name="Eickbush T."/>
            <person name="Evans J.D."/>
            <person name="Filipski A."/>
            <person name="Findeiss S."/>
            <person name="Freyhult E."/>
            <person name="Fulton L."/>
            <person name="Fulton R."/>
            <person name="Garcia A.C."/>
            <person name="Gardiner A."/>
            <person name="Garfield D.A."/>
            <person name="Garvin B.E."/>
            <person name="Gibson G."/>
            <person name="Gilbert D."/>
            <person name="Gnerre S."/>
            <person name="Godfrey J."/>
            <person name="Good R."/>
            <person name="Gotea V."/>
            <person name="Gravely B."/>
            <person name="Greenberg A.J."/>
            <person name="Griffiths-Jones S."/>
            <person name="Gross S."/>
            <person name="Guigo R."/>
            <person name="Gustafson E.A."/>
            <person name="Haerty W."/>
            <person name="Hahn M.W."/>
            <person name="Halligan D.L."/>
            <person name="Halpern A.L."/>
            <person name="Halter G.M."/>
            <person name="Han M.V."/>
            <person name="Heger A."/>
            <person name="Hillier L."/>
            <person name="Hinrichs A.S."/>
            <person name="Holmes I."/>
            <person name="Hoskins R.A."/>
            <person name="Hubisz M.J."/>
            <person name="Hultmark D."/>
            <person name="Huntley M.A."/>
            <person name="Jaffe D.B."/>
            <person name="Jagadeeshan S."/>
            <person name="Jeck W.R."/>
            <person name="Johnson J."/>
            <person name="Jones C.D."/>
            <person name="Jordan W.C."/>
            <person name="Karpen G.H."/>
            <person name="Kataoka E."/>
            <person name="Keightley P.D."/>
            <person name="Kheradpour P."/>
            <person name="Kirkness E.F."/>
            <person name="Koerich L.B."/>
            <person name="Kristiansen K."/>
            <person name="Kudrna D."/>
            <person name="Kulathinal R.J."/>
            <person name="Kumar S."/>
            <person name="Kwok R."/>
            <person name="Lander E."/>
            <person name="Langley C.H."/>
            <person name="Lapoint R."/>
            <person name="Lazzaro B.P."/>
            <person name="Lee S.J."/>
            <person name="Levesque L."/>
            <person name="Li R."/>
            <person name="Lin C.F."/>
            <person name="Lin M.F."/>
            <person name="Lindblad-Toh K."/>
            <person name="Llopart A."/>
            <person name="Long M."/>
            <person name="Low L."/>
            <person name="Lozovsky E."/>
            <person name="Lu J."/>
            <person name="Luo M."/>
            <person name="Machado C.A."/>
            <person name="Makalowski W."/>
            <person name="Marzo M."/>
            <person name="Matsuda M."/>
            <person name="Matzkin L."/>
            <person name="McAllister B."/>
            <person name="McBride C.S."/>
            <person name="McKernan B."/>
            <person name="McKernan K."/>
            <person name="Mendez-Lago M."/>
            <person name="Minx P."/>
            <person name="Mollenhauer M.U."/>
            <person name="Montooth K."/>
            <person name="Mount S.M."/>
            <person name="Mu X."/>
            <person name="Myers E."/>
            <person name="Negre B."/>
            <person name="Newfeld S."/>
            <person name="Nielsen R."/>
            <person name="Noor M.A."/>
            <person name="O'Grady P."/>
            <person name="Pachter L."/>
            <person name="Papaceit M."/>
            <person name="Parisi M.J."/>
            <person name="Parisi M."/>
            <person name="Parts L."/>
            <person name="Pedersen J.S."/>
            <person name="Pesole G."/>
            <person name="Phillippy A.M."/>
            <person name="Ponting C.P."/>
            <person name="Pop M."/>
            <person name="Porcelli D."/>
            <person name="Powell J.R."/>
            <person name="Prohaska S."/>
            <person name="Pruitt K."/>
            <person name="Puig M."/>
            <person name="Quesneville H."/>
            <person name="Ram K.R."/>
            <person name="Rand D."/>
            <person name="Rasmussen M.D."/>
            <person name="Reed L.K."/>
            <person name="Reenan R."/>
            <person name="Reily A."/>
            <person name="Remington K.A."/>
            <person name="Rieger T.T."/>
            <person name="Ritchie M.G."/>
            <person name="Robin C."/>
            <person name="Rogers Y.H."/>
            <person name="Rohde C."/>
            <person name="Rozas J."/>
            <person name="Rubenfield M.J."/>
            <person name="Ruiz A."/>
            <person name="Russo S."/>
            <person name="Salzberg S.L."/>
            <person name="Sanchez-Gracia A."/>
            <person name="Saranga D.J."/>
            <person name="Sato H."/>
            <person name="Schaeffer S.W."/>
            <person name="Schatz M.C."/>
            <person name="Schlenke T."/>
            <person name="Schwartz R."/>
            <person name="Segarra C."/>
            <person name="Singh R.S."/>
            <person name="Sirot L."/>
            <person name="Sirota M."/>
            <person name="Sisneros N.B."/>
            <person name="Smith C.D."/>
            <person name="Smith T.F."/>
            <person name="Spieth J."/>
            <person name="Stage D.E."/>
            <person name="Stark A."/>
            <person name="Stephan W."/>
            <person name="Strausberg R.L."/>
            <person name="Strempel S."/>
            <person name="Sturgill D."/>
            <person name="Sutton G."/>
            <person name="Sutton G.G."/>
            <person name="Tao W."/>
            <person name="Teichmann S."/>
            <person name="Tobari Y.N."/>
            <person name="Tomimura Y."/>
            <person name="Tsolas J.M."/>
            <person name="Valente V.L."/>
            <person name="Venter E."/>
            <person name="Venter J.C."/>
            <person name="Vicario S."/>
            <person name="Vieira F.G."/>
            <person name="Vilella A.J."/>
            <person name="Villasante A."/>
            <person name="Walenz B."/>
            <person name="Wang J."/>
            <person name="Wasserman M."/>
            <person name="Watts T."/>
            <person name="Wilson D."/>
            <person name="Wilson R.K."/>
            <person name="Wing R.A."/>
            <person name="Wolfner M.F."/>
            <person name="Wong A."/>
            <person name="Wong G.K."/>
            <person name="Wu C.I."/>
            <person name="Wu G."/>
            <person name="Yamamoto D."/>
            <person name="Yang H.P."/>
            <person name="Yang S.P."/>
            <person name="Yorke J.A."/>
            <person name="Yoshida K."/>
            <person name="Zdobnov E."/>
            <person name="Zhang P."/>
            <person name="Zhang Y."/>
            <person name="Zimin A.V."/>
            <person name="Baldwin J."/>
            <person name="Abdouelleil A."/>
            <person name="Abdulkadir J."/>
            <person name="Abebe A."/>
            <person name="Abera B."/>
            <person name="Abreu J."/>
            <person name="Acer S.C."/>
            <person name="Aftuck L."/>
            <person name="Alexander A."/>
            <person name="An P."/>
            <person name="Anderson E."/>
            <person name="Anderson S."/>
            <person name="Arachi H."/>
            <person name="Azer M."/>
            <person name="Bachantsang P."/>
            <person name="Barry A."/>
            <person name="Bayul T."/>
            <person name="Berlin A."/>
            <person name="Bessette D."/>
            <person name="Bloom T."/>
            <person name="Blye J."/>
            <person name="Boguslavskiy L."/>
            <person name="Bonnet C."/>
            <person name="Boukhgalter B."/>
            <person name="Bourzgui I."/>
            <person name="Brown A."/>
            <person name="Cahill P."/>
            <person name="Channer S."/>
            <person name="Cheshatsang Y."/>
            <person name="Chuda L."/>
            <person name="Citroen M."/>
            <person name="Collymore A."/>
            <person name="Cooke P."/>
            <person name="Costello M."/>
            <person name="D'Aco K."/>
            <person name="Daza R."/>
            <person name="De Haan G."/>
            <person name="DeGray S."/>
            <person name="DeMaso C."/>
            <person name="Dhargay N."/>
            <person name="Dooley K."/>
            <person name="Dooley E."/>
            <person name="Doricent M."/>
            <person name="Dorje P."/>
            <person name="Dorjee K."/>
            <person name="Dupes A."/>
            <person name="Elong R."/>
            <person name="Falk J."/>
            <person name="Farina A."/>
            <person name="Faro S."/>
            <person name="Ferguson D."/>
            <person name="Fisher S."/>
            <person name="Foley C.D."/>
            <person name="Franke A."/>
            <person name="Friedrich D."/>
            <person name="Gadbois L."/>
            <person name="Gearin G."/>
            <person name="Gearin C.R."/>
            <person name="Giannoukos G."/>
            <person name="Goode T."/>
            <person name="Graham J."/>
            <person name="Grandbois E."/>
            <person name="Grewal S."/>
            <person name="Gyaltsen K."/>
            <person name="Hafez N."/>
            <person name="Hagos B."/>
            <person name="Hall J."/>
            <person name="Henson C."/>
            <person name="Hollinger A."/>
            <person name="Honan T."/>
            <person name="Huard M.D."/>
            <person name="Hughes L."/>
            <person name="Hurhula B."/>
            <person name="Husby M.E."/>
            <person name="Kamat A."/>
            <person name="Kanga B."/>
            <person name="Kashin S."/>
            <person name="Khazanovich D."/>
            <person name="Kisner P."/>
            <person name="Lance K."/>
            <person name="Lara M."/>
            <person name="Lee W."/>
            <person name="Lennon N."/>
            <person name="Letendre F."/>
            <person name="LeVine R."/>
            <person name="Lipovsky A."/>
            <person name="Liu X."/>
            <person name="Liu J."/>
            <person name="Liu S."/>
            <person name="Lokyitsang T."/>
            <person name="Lokyitsang Y."/>
            <person name="Lubonja R."/>
            <person name="Lui A."/>
            <person name="MacDonald P."/>
            <person name="Magnisalis V."/>
            <person name="Maru K."/>
            <person name="Matthews C."/>
            <person name="McCusker W."/>
            <person name="McDonough S."/>
            <person name="Mehta T."/>
            <person name="Meldrim J."/>
            <person name="Meneus L."/>
            <person name="Mihai O."/>
            <person name="Mihalev A."/>
            <person name="Mihova T."/>
            <person name="Mittelman R."/>
            <person name="Mlenga V."/>
            <person name="Montmayeur A."/>
            <person name="Mulrain L."/>
            <person name="Navidi A."/>
            <person name="Naylor J."/>
            <person name="Negash T."/>
            <person name="Nguyen T."/>
            <person name="Nguyen N."/>
            <person name="Nicol R."/>
            <person name="Norbu C."/>
            <person name="Norbu N."/>
            <person name="Novod N."/>
            <person name="O'Neill B."/>
            <person name="Osman S."/>
            <person name="Markiewicz E."/>
            <person name="Oyono O.L."/>
            <person name="Patti C."/>
            <person name="Phunkhang P."/>
            <person name="Pierre F."/>
            <person name="Priest M."/>
            <person name="Raghuraman S."/>
            <person name="Rege F."/>
            <person name="Reyes R."/>
            <person name="Rise C."/>
            <person name="Rogov P."/>
            <person name="Ross K."/>
            <person name="Ryan E."/>
            <person name="Settipalli S."/>
            <person name="Shea T."/>
            <person name="Sherpa N."/>
            <person name="Shi L."/>
            <person name="Shih D."/>
            <person name="Sparrow T."/>
            <person name="Spaulding J."/>
            <person name="Stalker J."/>
            <person name="Stange-Thomann N."/>
            <person name="Stavropoulos S."/>
            <person name="Stone C."/>
            <person name="Strader C."/>
            <person name="Tesfaye S."/>
            <person name="Thomson T."/>
            <person name="Thoulutsang Y."/>
            <person name="Thoulutsang D."/>
            <person name="Topham K."/>
            <person name="Topping I."/>
            <person name="Tsamla T."/>
            <person name="Vassiliev H."/>
            <person name="Vo A."/>
            <person name="Wangchuk T."/>
            <person name="Wangdi T."/>
            <person name="Weiand M."/>
            <person name="Wilkinson J."/>
            <person name="Wilson A."/>
            <person name="Yadav S."/>
            <person name="Young G."/>
            <person name="Yu Q."/>
            <person name="Zembek L."/>
            <person name="Zhong D."/>
            <person name="Zimmer A."/>
            <person name="Zwirko Z."/>
            <person name="Jaffe D.B."/>
            <person name="Alvarez P."/>
            <person name="Brockman W."/>
            <person name="Butler J."/>
            <person name="Chin C."/>
            <person name="Gnerre S."/>
            <person name="Grabherr M."/>
            <person name="Kleber M."/>
            <person name="Mauceli E."/>
            <person name="MacCallum I."/>
        </authorList>
    </citation>
    <scope>NUCLEOTIDE SEQUENCE [LARGE SCALE GENOMIC DNA]</scope>
    <source>
        <strain evidence="7">MSH-3 / Tucson 14011-0111.49</strain>
    </source>
</reference>
<gene>
    <name evidence="6" type="primary">Dper\GL12045</name>
    <name evidence="6" type="ORF">Dper_GL12045</name>
</gene>
<evidence type="ECO:0000256" key="2">
    <source>
        <dbReference type="ARBA" id="ARBA00022676"/>
    </source>
</evidence>
<evidence type="ECO:0000256" key="3">
    <source>
        <dbReference type="ARBA" id="ARBA00022679"/>
    </source>
</evidence>
<dbReference type="CDD" id="cd03784">
    <property type="entry name" value="GT1_Gtf-like"/>
    <property type="match status" value="1"/>
</dbReference>
<keyword evidence="3 4" id="KW-0808">Transferase</keyword>
<dbReference type="PROSITE" id="PS00375">
    <property type="entry name" value="UDPGT"/>
    <property type="match status" value="1"/>
</dbReference>
<dbReference type="OrthoDB" id="5835829at2759"/>
<feature type="transmembrane region" description="Helical" evidence="5">
    <location>
        <begin position="486"/>
        <end position="506"/>
    </location>
</feature>
<evidence type="ECO:0000313" key="7">
    <source>
        <dbReference type="Proteomes" id="UP000008744"/>
    </source>
</evidence>
<dbReference type="PANTHER" id="PTHR48043:SF159">
    <property type="entry name" value="EG:EG0003.4 PROTEIN-RELATED"/>
    <property type="match status" value="1"/>
</dbReference>
<dbReference type="FunFam" id="3.40.50.2000:FF:000050">
    <property type="entry name" value="UDP-glucuronosyltransferase"/>
    <property type="match status" value="1"/>
</dbReference>
<dbReference type="InterPro" id="IPR035595">
    <property type="entry name" value="UDP_glycos_trans_CS"/>
</dbReference>
<comment type="catalytic activity">
    <reaction evidence="5">
        <text>glucuronate acceptor + UDP-alpha-D-glucuronate = acceptor beta-D-glucuronoside + UDP + H(+)</text>
        <dbReference type="Rhea" id="RHEA:21032"/>
        <dbReference type="ChEBI" id="CHEBI:15378"/>
        <dbReference type="ChEBI" id="CHEBI:58052"/>
        <dbReference type="ChEBI" id="CHEBI:58223"/>
        <dbReference type="ChEBI" id="CHEBI:132367"/>
        <dbReference type="ChEBI" id="CHEBI:132368"/>
        <dbReference type="EC" id="2.4.1.17"/>
    </reaction>
</comment>
<feature type="signal peptide" evidence="5">
    <location>
        <begin position="1"/>
        <end position="21"/>
    </location>
</feature>
<dbReference type="EC" id="2.4.1.17" evidence="5"/>
<dbReference type="PANTHER" id="PTHR48043">
    <property type="entry name" value="EG:EG0003.4 PROTEIN-RELATED"/>
    <property type="match status" value="1"/>
</dbReference>
<dbReference type="AlphaFoldDB" id="B4GLF4"/>